<feature type="signal peptide" evidence="11">
    <location>
        <begin position="1"/>
        <end position="25"/>
    </location>
</feature>
<feature type="chain" id="PRO_5041449130" description="RING-type domain-containing protein" evidence="11">
    <location>
        <begin position="26"/>
        <end position="587"/>
    </location>
</feature>
<evidence type="ECO:0000259" key="12">
    <source>
        <dbReference type="PROSITE" id="PS50089"/>
    </source>
</evidence>
<dbReference type="PROSITE" id="PS50089">
    <property type="entry name" value="ZF_RING_2"/>
    <property type="match status" value="1"/>
</dbReference>
<feature type="region of interest" description="Disordered" evidence="9">
    <location>
        <begin position="406"/>
        <end position="443"/>
    </location>
</feature>
<proteinExistence type="predicted"/>
<evidence type="ECO:0000256" key="7">
    <source>
        <dbReference type="ARBA" id="ARBA00023136"/>
    </source>
</evidence>
<evidence type="ECO:0000256" key="5">
    <source>
        <dbReference type="ARBA" id="ARBA00022833"/>
    </source>
</evidence>
<feature type="transmembrane region" description="Helical" evidence="10">
    <location>
        <begin position="208"/>
        <end position="234"/>
    </location>
</feature>
<keyword evidence="3" id="KW-0479">Metal-binding</keyword>
<dbReference type="InterPro" id="IPR001841">
    <property type="entry name" value="Znf_RING"/>
</dbReference>
<evidence type="ECO:0000256" key="3">
    <source>
        <dbReference type="ARBA" id="ARBA00022723"/>
    </source>
</evidence>
<comment type="subcellular location">
    <subcellularLocation>
        <location evidence="1">Membrane</location>
    </subcellularLocation>
</comment>
<evidence type="ECO:0000256" key="6">
    <source>
        <dbReference type="ARBA" id="ARBA00022989"/>
    </source>
</evidence>
<reference evidence="13" key="1">
    <citation type="submission" date="2023-03" db="EMBL/GenBank/DDBJ databases">
        <title>Complete genome of Cladonia borealis.</title>
        <authorList>
            <person name="Park H."/>
        </authorList>
    </citation>
    <scope>NUCLEOTIDE SEQUENCE</scope>
    <source>
        <strain evidence="13">ANT050790</strain>
    </source>
</reference>
<dbReference type="GO" id="GO:0008270">
    <property type="term" value="F:zinc ion binding"/>
    <property type="evidence" value="ECO:0007669"/>
    <property type="project" value="UniProtKB-KW"/>
</dbReference>
<dbReference type="GO" id="GO:0016020">
    <property type="term" value="C:membrane"/>
    <property type="evidence" value="ECO:0007669"/>
    <property type="project" value="UniProtKB-SubCell"/>
</dbReference>
<feature type="compositionally biased region" description="Low complexity" evidence="9">
    <location>
        <begin position="315"/>
        <end position="326"/>
    </location>
</feature>
<keyword evidence="11" id="KW-0732">Signal</keyword>
<evidence type="ECO:0000256" key="2">
    <source>
        <dbReference type="ARBA" id="ARBA00022692"/>
    </source>
</evidence>
<dbReference type="CDD" id="cd16454">
    <property type="entry name" value="RING-H2_PA-TM-RING"/>
    <property type="match status" value="1"/>
</dbReference>
<dbReference type="PANTHER" id="PTHR46539:SF1">
    <property type="entry name" value="E3 UBIQUITIN-PROTEIN LIGASE ATL42"/>
    <property type="match status" value="1"/>
</dbReference>
<feature type="compositionally biased region" description="Low complexity" evidence="9">
    <location>
        <begin position="567"/>
        <end position="579"/>
    </location>
</feature>
<evidence type="ECO:0000256" key="8">
    <source>
        <dbReference type="PROSITE-ProRule" id="PRU00175"/>
    </source>
</evidence>
<feature type="domain" description="RING-type" evidence="12">
    <location>
        <begin position="354"/>
        <end position="396"/>
    </location>
</feature>
<comment type="caution">
    <text evidence="13">The sequence shown here is derived from an EMBL/GenBank/DDBJ whole genome shotgun (WGS) entry which is preliminary data.</text>
</comment>
<evidence type="ECO:0000256" key="10">
    <source>
        <dbReference type="SAM" id="Phobius"/>
    </source>
</evidence>
<accession>A0AA39QVH5</accession>
<evidence type="ECO:0000256" key="1">
    <source>
        <dbReference type="ARBA" id="ARBA00004370"/>
    </source>
</evidence>
<evidence type="ECO:0000313" key="14">
    <source>
        <dbReference type="Proteomes" id="UP001166286"/>
    </source>
</evidence>
<evidence type="ECO:0000256" key="4">
    <source>
        <dbReference type="ARBA" id="ARBA00022771"/>
    </source>
</evidence>
<evidence type="ECO:0000313" key="13">
    <source>
        <dbReference type="EMBL" id="KAK0508684.1"/>
    </source>
</evidence>
<dbReference type="Pfam" id="PF13639">
    <property type="entry name" value="zf-RING_2"/>
    <property type="match status" value="1"/>
</dbReference>
<keyword evidence="5" id="KW-0862">Zinc</keyword>
<feature type="region of interest" description="Disordered" evidence="9">
    <location>
        <begin position="502"/>
        <end position="587"/>
    </location>
</feature>
<feature type="compositionally biased region" description="Low complexity" evidence="9">
    <location>
        <begin position="524"/>
        <end position="537"/>
    </location>
</feature>
<gene>
    <name evidence="13" type="ORF">JMJ35_008960</name>
</gene>
<sequence>MGSIIYLSLIRAIWFSLLAVQLVSGQSIWPTNNTNPANSTIRFILDTTVSMMQIQPNIEPLTDQAGLQGSLSTLETINPQGSLVLTTTRTVESLEAGNIAFISCEPSDYTADISSQKTVNLAVNNKPYAIVLYSIYAASCGFSPTDDFSFTYIYTMLSANTSETVMAGLQKNDPQYPTTSIHVNQNTVNGSNSGSDANNILGKSPTTAVAMIILYSITGIITALFLAIIVVGAIRAHRHPERYGPRRVIGRPRQSRAKGIARAMLETLPIVKFGDLEEDKAPERGGDVELANTAGPRLATAVDPEHPENTRDHVATSTSNAAAGTGPDVVTTEAASGSAHNKDGEDATNNGLACSVCTDDFVKGQDIRVLPCKHKFHPECIDPWLLNVSGTCPLCRVDLHPTSSNMDDLDAEDAESETSPPDAIPHTAPNDALNAETTRRNRRSRILHIGRMRHATPDERIEALRTLRNENRDRATNANVQEGGWSVGERTLNRIGARLSRAFGGSRPASGVSAPGSRPVSQVPAASAPTEAPSPIAEVRRPTEEVPTTSPIAEAQPSRERHVTTIEPPAATTTETAAEPPAPESNP</sequence>
<dbReference type="Proteomes" id="UP001166286">
    <property type="component" value="Unassembled WGS sequence"/>
</dbReference>
<dbReference type="EMBL" id="JAFEKC020000020">
    <property type="protein sequence ID" value="KAK0508684.1"/>
    <property type="molecule type" value="Genomic_DNA"/>
</dbReference>
<organism evidence="13 14">
    <name type="scientific">Cladonia borealis</name>
    <dbReference type="NCBI Taxonomy" id="184061"/>
    <lineage>
        <taxon>Eukaryota</taxon>
        <taxon>Fungi</taxon>
        <taxon>Dikarya</taxon>
        <taxon>Ascomycota</taxon>
        <taxon>Pezizomycotina</taxon>
        <taxon>Lecanoromycetes</taxon>
        <taxon>OSLEUM clade</taxon>
        <taxon>Lecanoromycetidae</taxon>
        <taxon>Lecanorales</taxon>
        <taxon>Lecanorineae</taxon>
        <taxon>Cladoniaceae</taxon>
        <taxon>Cladonia</taxon>
    </lineage>
</organism>
<protein>
    <recommendedName>
        <fullName evidence="12">RING-type domain-containing protein</fullName>
    </recommendedName>
</protein>
<dbReference type="Gene3D" id="3.30.40.10">
    <property type="entry name" value="Zinc/RING finger domain, C3HC4 (zinc finger)"/>
    <property type="match status" value="1"/>
</dbReference>
<dbReference type="PANTHER" id="PTHR46539">
    <property type="entry name" value="E3 UBIQUITIN-PROTEIN LIGASE ATL42"/>
    <property type="match status" value="1"/>
</dbReference>
<dbReference type="AlphaFoldDB" id="A0AA39QVH5"/>
<feature type="compositionally biased region" description="Acidic residues" evidence="9">
    <location>
        <begin position="407"/>
        <end position="416"/>
    </location>
</feature>
<name>A0AA39QVH5_9LECA</name>
<keyword evidence="4 8" id="KW-0863">Zinc-finger</keyword>
<keyword evidence="2 10" id="KW-0812">Transmembrane</keyword>
<keyword evidence="14" id="KW-1185">Reference proteome</keyword>
<keyword evidence="6 10" id="KW-1133">Transmembrane helix</keyword>
<dbReference type="InterPro" id="IPR013083">
    <property type="entry name" value="Znf_RING/FYVE/PHD"/>
</dbReference>
<feature type="region of interest" description="Disordered" evidence="9">
    <location>
        <begin position="281"/>
        <end position="350"/>
    </location>
</feature>
<evidence type="ECO:0000256" key="9">
    <source>
        <dbReference type="SAM" id="MobiDB-lite"/>
    </source>
</evidence>
<dbReference type="SUPFAM" id="SSF57850">
    <property type="entry name" value="RING/U-box"/>
    <property type="match status" value="1"/>
</dbReference>
<keyword evidence="7 10" id="KW-0472">Membrane</keyword>
<feature type="compositionally biased region" description="Basic and acidic residues" evidence="9">
    <location>
        <begin position="303"/>
        <end position="314"/>
    </location>
</feature>
<evidence type="ECO:0000256" key="11">
    <source>
        <dbReference type="SAM" id="SignalP"/>
    </source>
</evidence>
<dbReference type="SMART" id="SM00184">
    <property type="entry name" value="RING"/>
    <property type="match status" value="1"/>
</dbReference>